<dbReference type="HOGENOM" id="CLU_2598234_0_0_5"/>
<dbReference type="EMBL" id="CP000628">
    <property type="protein sequence ID" value="ACM25570.1"/>
    <property type="molecule type" value="Genomic_DNA"/>
</dbReference>
<organism evidence="1 2">
    <name type="scientific">Rhizobium rhizogenes (strain K84 / ATCC BAA-868)</name>
    <name type="common">Agrobacterium radiobacter</name>
    <dbReference type="NCBI Taxonomy" id="311403"/>
    <lineage>
        <taxon>Bacteria</taxon>
        <taxon>Pseudomonadati</taxon>
        <taxon>Pseudomonadota</taxon>
        <taxon>Alphaproteobacteria</taxon>
        <taxon>Hyphomicrobiales</taxon>
        <taxon>Rhizobiaceae</taxon>
        <taxon>Rhizobium/Agrobacterium group</taxon>
        <taxon>Rhizobium</taxon>
    </lineage>
</organism>
<reference evidence="1 2" key="1">
    <citation type="journal article" date="2009" name="J. Bacteriol.">
        <title>Genome sequences of three Agrobacterium biovars help elucidate the evolution of multichromosome genomes in bacteria.</title>
        <authorList>
            <person name="Slater S.C."/>
            <person name="Goldman B.S."/>
            <person name="Goodner B."/>
            <person name="Setubal J.C."/>
            <person name="Farrand S.K."/>
            <person name="Nester E.W."/>
            <person name="Burr T.J."/>
            <person name="Banta L."/>
            <person name="Dickerman A.W."/>
            <person name="Paulsen I."/>
            <person name="Otten L."/>
            <person name="Suen G."/>
            <person name="Welch R."/>
            <person name="Almeida N.F."/>
            <person name="Arnold F."/>
            <person name="Burton O.T."/>
            <person name="Du Z."/>
            <person name="Ewing A."/>
            <person name="Godsy E."/>
            <person name="Heisel S."/>
            <person name="Houmiel K.L."/>
            <person name="Jhaveri J."/>
            <person name="Lu J."/>
            <person name="Miller N.M."/>
            <person name="Norton S."/>
            <person name="Chen Q."/>
            <person name="Phoolcharoen W."/>
            <person name="Ohlin V."/>
            <person name="Ondrusek D."/>
            <person name="Pride N."/>
            <person name="Stricklin S.L."/>
            <person name="Sun J."/>
            <person name="Wheeler C."/>
            <person name="Wilson L."/>
            <person name="Zhu H."/>
            <person name="Wood D.W."/>
        </authorList>
    </citation>
    <scope>NUCLEOTIDE SEQUENCE [LARGE SCALE GENOMIC DNA]</scope>
    <source>
        <strain evidence="2">K84 / ATCC BAA-868</strain>
    </source>
</reference>
<dbReference type="KEGG" id="ara:Arad_1019"/>
<evidence type="ECO:0000313" key="1">
    <source>
        <dbReference type="EMBL" id="ACM25570.1"/>
    </source>
</evidence>
<proteinExistence type="predicted"/>
<dbReference type="Proteomes" id="UP000001600">
    <property type="component" value="Chromosome 1"/>
</dbReference>
<protein>
    <submittedName>
        <fullName evidence="1">Uncharacterized protein</fullName>
    </submittedName>
</protein>
<dbReference type="STRING" id="311403.Arad_1019"/>
<gene>
    <name evidence="1" type="ordered locus">Arad_1019</name>
</gene>
<sequence>MSPSEAYKSSSIASACRRWSSAIDIKRSKPMADMPLPYGGCSRAVAYAVNRNSGFTDLHMIYAGRAQDKATRLVFVQNS</sequence>
<accession>B9J9V2</accession>
<evidence type="ECO:0000313" key="2">
    <source>
        <dbReference type="Proteomes" id="UP000001600"/>
    </source>
</evidence>
<name>B9J9V2_RHIR8</name>
<dbReference type="AlphaFoldDB" id="B9J9V2"/>